<accession>A0A4Z2HKJ7</accession>
<feature type="region of interest" description="Disordered" evidence="1">
    <location>
        <begin position="155"/>
        <end position="194"/>
    </location>
</feature>
<evidence type="ECO:0000313" key="2">
    <source>
        <dbReference type="EMBL" id="TNN66338.1"/>
    </source>
</evidence>
<dbReference type="EMBL" id="SRLO01000221">
    <property type="protein sequence ID" value="TNN66338.1"/>
    <property type="molecule type" value="Genomic_DNA"/>
</dbReference>
<name>A0A4Z2HKJ7_9TELE</name>
<proteinExistence type="predicted"/>
<evidence type="ECO:0000256" key="1">
    <source>
        <dbReference type="SAM" id="MobiDB-lite"/>
    </source>
</evidence>
<sequence>MEGSAAAAADIGLTLRNAGGILSTWAAHAWFHHDCLHDVDHTWFLMRAVNTQRTHSEHTEDTQQSGYVNGVLDSLSGVSKGLFEVGEFGAGHHAVDVVHVRLESKRDKQKTESFTNTLTSLGRSIAVDSEVNTAGQIKANSSQKRNEKWREAERQLKQPISHEADETTGREDERKRGREELSSSAVEEKKTASYFMWRQQTDADIKSDPFTQEDTASL</sequence>
<dbReference type="Proteomes" id="UP000314294">
    <property type="component" value="Unassembled WGS sequence"/>
</dbReference>
<comment type="caution">
    <text evidence="2">The sequence shown here is derived from an EMBL/GenBank/DDBJ whole genome shotgun (WGS) entry which is preliminary data.</text>
</comment>
<reference evidence="2 3" key="1">
    <citation type="submission" date="2019-03" db="EMBL/GenBank/DDBJ databases">
        <title>First draft genome of Liparis tanakae, snailfish: a comprehensive survey of snailfish specific genes.</title>
        <authorList>
            <person name="Kim W."/>
            <person name="Song I."/>
            <person name="Jeong J.-H."/>
            <person name="Kim D."/>
            <person name="Kim S."/>
            <person name="Ryu S."/>
            <person name="Song J.Y."/>
            <person name="Lee S.K."/>
        </authorList>
    </citation>
    <scope>NUCLEOTIDE SEQUENCE [LARGE SCALE GENOMIC DNA]</scope>
    <source>
        <tissue evidence="2">Muscle</tissue>
    </source>
</reference>
<organism evidence="2 3">
    <name type="scientific">Liparis tanakae</name>
    <name type="common">Tanaka's snailfish</name>
    <dbReference type="NCBI Taxonomy" id="230148"/>
    <lineage>
        <taxon>Eukaryota</taxon>
        <taxon>Metazoa</taxon>
        <taxon>Chordata</taxon>
        <taxon>Craniata</taxon>
        <taxon>Vertebrata</taxon>
        <taxon>Euteleostomi</taxon>
        <taxon>Actinopterygii</taxon>
        <taxon>Neopterygii</taxon>
        <taxon>Teleostei</taxon>
        <taxon>Neoteleostei</taxon>
        <taxon>Acanthomorphata</taxon>
        <taxon>Eupercaria</taxon>
        <taxon>Perciformes</taxon>
        <taxon>Cottioidei</taxon>
        <taxon>Cottales</taxon>
        <taxon>Liparidae</taxon>
        <taxon>Liparis</taxon>
    </lineage>
</organism>
<gene>
    <name evidence="2" type="ORF">EYF80_023474</name>
</gene>
<dbReference type="AlphaFoldDB" id="A0A4Z2HKJ7"/>
<feature type="compositionally biased region" description="Basic and acidic residues" evidence="1">
    <location>
        <begin position="155"/>
        <end position="191"/>
    </location>
</feature>
<keyword evidence="3" id="KW-1185">Reference proteome</keyword>
<evidence type="ECO:0000313" key="3">
    <source>
        <dbReference type="Proteomes" id="UP000314294"/>
    </source>
</evidence>
<protein>
    <submittedName>
        <fullName evidence="2">Uncharacterized protein</fullName>
    </submittedName>
</protein>